<dbReference type="InterPro" id="IPR021729">
    <property type="entry name" value="DUF3298"/>
</dbReference>
<dbReference type="AlphaFoldDB" id="A0A6N8KX21"/>
<dbReference type="Gene3D" id="3.90.640.20">
    <property type="entry name" value="Heat-shock cognate protein, ATPase"/>
    <property type="match status" value="1"/>
</dbReference>
<dbReference type="RefSeq" id="WP_160368750.1">
    <property type="nucleotide sequence ID" value="NZ_WSQA01000005.1"/>
</dbReference>
<gene>
    <name evidence="4" type="ORF">GQF63_08215</name>
</gene>
<evidence type="ECO:0000313" key="5">
    <source>
        <dbReference type="Proteomes" id="UP000435036"/>
    </source>
</evidence>
<dbReference type="InterPro" id="IPR037126">
    <property type="entry name" value="PdaC/RsiV-like_sf"/>
</dbReference>
<name>A0A6N8KX21_9SPHI</name>
<comment type="caution">
    <text evidence="4">The sequence shown here is derived from an EMBL/GenBank/DDBJ whole genome shotgun (WGS) entry which is preliminary data.</text>
</comment>
<proteinExistence type="predicted"/>
<protein>
    <submittedName>
        <fullName evidence="4">DUF4163 domain-containing protein</fullName>
    </submittedName>
</protein>
<evidence type="ECO:0000313" key="4">
    <source>
        <dbReference type="EMBL" id="MVZ62000.1"/>
    </source>
</evidence>
<dbReference type="Gene3D" id="3.30.565.40">
    <property type="entry name" value="Fervidobacterium nodosum Rt17-B1 like"/>
    <property type="match status" value="1"/>
</dbReference>
<feature type="domain" description="Deacetylase PdaC" evidence="3">
    <location>
        <begin position="72"/>
        <end position="163"/>
    </location>
</feature>
<sequence length="282" mass="32125">MFQSTLTKLTYKLVFPLVLGMSLMACQSNKQNQHGAAHKSSMPSTQQDTLSYTKKVLKKISPYFSERDGAVDTTYIEISYPVFENPQMDTVIKSAILLEGESSIDQYADNFIEGYGNFIEENEVRYNLPWVKFTDVVVVFNSPQLMTLSNTTYEFSGGAHGNTFELIQVVDLENYRKLALNSFVAEDKMKEFTKIAEKFFRAEEGLTDTSSLEKDYFFEQGKFALSANYGILKEGLLLHYNQYEIKPYAAGTTSVIIPFDAFEALMTQTGKNYIKQLKAYYQ</sequence>
<reference evidence="4 5" key="1">
    <citation type="submission" date="2019-12" db="EMBL/GenBank/DDBJ databases">
        <authorList>
            <person name="Dong K."/>
        </authorList>
    </citation>
    <scope>NUCLEOTIDE SEQUENCE [LARGE SCALE GENOMIC DNA]</scope>
    <source>
        <strain evidence="4 5">JCM 31225</strain>
    </source>
</reference>
<dbReference type="OrthoDB" id="594879at2"/>
<dbReference type="Proteomes" id="UP000435036">
    <property type="component" value="Unassembled WGS sequence"/>
</dbReference>
<organism evidence="4 5">
    <name type="scientific">Sphingobacterium humi</name>
    <dbReference type="NCBI Taxonomy" id="1796905"/>
    <lineage>
        <taxon>Bacteria</taxon>
        <taxon>Pseudomonadati</taxon>
        <taxon>Bacteroidota</taxon>
        <taxon>Sphingobacteriia</taxon>
        <taxon>Sphingobacteriales</taxon>
        <taxon>Sphingobacteriaceae</taxon>
        <taxon>Sphingobacterium</taxon>
    </lineage>
</organism>
<dbReference type="InterPro" id="IPR025303">
    <property type="entry name" value="PdaC"/>
</dbReference>
<evidence type="ECO:0000259" key="2">
    <source>
        <dbReference type="Pfam" id="PF11738"/>
    </source>
</evidence>
<keyword evidence="5" id="KW-1185">Reference proteome</keyword>
<accession>A0A6N8KX21</accession>
<dbReference type="Pfam" id="PF11738">
    <property type="entry name" value="DUF3298"/>
    <property type="match status" value="1"/>
</dbReference>
<feature type="domain" description="DUF3298" evidence="2">
    <location>
        <begin position="187"/>
        <end position="260"/>
    </location>
</feature>
<evidence type="ECO:0000256" key="1">
    <source>
        <dbReference type="SAM" id="SignalP"/>
    </source>
</evidence>
<dbReference type="EMBL" id="WSQA01000005">
    <property type="protein sequence ID" value="MVZ62000.1"/>
    <property type="molecule type" value="Genomic_DNA"/>
</dbReference>
<feature type="signal peptide" evidence="1">
    <location>
        <begin position="1"/>
        <end position="27"/>
    </location>
</feature>
<evidence type="ECO:0000259" key="3">
    <source>
        <dbReference type="Pfam" id="PF13739"/>
    </source>
</evidence>
<dbReference type="Pfam" id="PF13739">
    <property type="entry name" value="PdaC"/>
    <property type="match status" value="1"/>
</dbReference>
<keyword evidence="1" id="KW-0732">Signal</keyword>
<feature type="chain" id="PRO_5026771842" evidence="1">
    <location>
        <begin position="28"/>
        <end position="282"/>
    </location>
</feature>